<dbReference type="AlphaFoldDB" id="I7M2B2"/>
<feature type="compositionally biased region" description="Polar residues" evidence="1">
    <location>
        <begin position="95"/>
        <end position="116"/>
    </location>
</feature>
<accession>I7M2B2</accession>
<organism evidence="3 4">
    <name type="scientific">Tetrahymena thermophila (strain SB210)</name>
    <dbReference type="NCBI Taxonomy" id="312017"/>
    <lineage>
        <taxon>Eukaryota</taxon>
        <taxon>Sar</taxon>
        <taxon>Alveolata</taxon>
        <taxon>Ciliophora</taxon>
        <taxon>Intramacronucleata</taxon>
        <taxon>Oligohymenophorea</taxon>
        <taxon>Hymenostomatida</taxon>
        <taxon>Tetrahymenina</taxon>
        <taxon>Tetrahymenidae</taxon>
        <taxon>Tetrahymena</taxon>
    </lineage>
</organism>
<gene>
    <name evidence="3" type="ORF">TTHERM_00590110</name>
</gene>
<keyword evidence="2" id="KW-0472">Membrane</keyword>
<evidence type="ECO:0000313" key="3">
    <source>
        <dbReference type="EMBL" id="EAR99674.2"/>
    </source>
</evidence>
<keyword evidence="2 3" id="KW-0812">Transmembrane</keyword>
<keyword evidence="2" id="KW-1133">Transmembrane helix</keyword>
<dbReference type="RefSeq" id="XP_001019919.2">
    <property type="nucleotide sequence ID" value="XM_001019919.2"/>
</dbReference>
<feature type="region of interest" description="Disordered" evidence="1">
    <location>
        <begin position="88"/>
        <end position="140"/>
    </location>
</feature>
<keyword evidence="4" id="KW-1185">Reference proteome</keyword>
<name>I7M2B2_TETTS</name>
<sequence>MSTLNLAITMALFIIVVTAIYHFQKKFSRWLKQKQRQGDSRKQSKISYTRAFFMSQQQHNLEPPNQQLKDIVKQILLKKDGIEEFQIDGDKMGQGRTQRVSSYSFQKQQQPSSLIQKNRKKNNSIDQGQNGQSSYGNGSIKTTKTTSIPLSLLIQNIEQQNQINSLNQESAYLFTENISLSQEQQEQISNCLRTLINHLRSVKKQKIDKEQFSTQLAEEQGIELQKLQQFLQIQKFQSNDVVQTLIQYSNFKQISNNVSLLSTENYKQLTLMCIQSNLKDWADFLLQDMRNNNIQPDRYLLDEYIKIATK</sequence>
<dbReference type="EMBL" id="GG662637">
    <property type="protein sequence ID" value="EAR99674.2"/>
    <property type="molecule type" value="Genomic_DNA"/>
</dbReference>
<proteinExistence type="predicted"/>
<feature type="compositionally biased region" description="Low complexity" evidence="1">
    <location>
        <begin position="127"/>
        <end position="139"/>
    </location>
</feature>
<feature type="transmembrane region" description="Helical" evidence="2">
    <location>
        <begin position="6"/>
        <end position="23"/>
    </location>
</feature>
<evidence type="ECO:0000313" key="4">
    <source>
        <dbReference type="Proteomes" id="UP000009168"/>
    </source>
</evidence>
<evidence type="ECO:0000256" key="1">
    <source>
        <dbReference type="SAM" id="MobiDB-lite"/>
    </source>
</evidence>
<dbReference type="Proteomes" id="UP000009168">
    <property type="component" value="Unassembled WGS sequence"/>
</dbReference>
<protein>
    <submittedName>
        <fullName evidence="3">Transmembrane protein, putative</fullName>
    </submittedName>
</protein>
<evidence type="ECO:0000256" key="2">
    <source>
        <dbReference type="SAM" id="Phobius"/>
    </source>
</evidence>
<dbReference type="GeneID" id="7831821"/>
<dbReference type="InParanoid" id="I7M2B2"/>
<dbReference type="KEGG" id="tet:TTHERM_00590110"/>
<reference evidence="4" key="1">
    <citation type="journal article" date="2006" name="PLoS Biol.">
        <title>Macronuclear genome sequence of the ciliate Tetrahymena thermophila, a model eukaryote.</title>
        <authorList>
            <person name="Eisen J.A."/>
            <person name="Coyne R.S."/>
            <person name="Wu M."/>
            <person name="Wu D."/>
            <person name="Thiagarajan M."/>
            <person name="Wortman J.R."/>
            <person name="Badger J.H."/>
            <person name="Ren Q."/>
            <person name="Amedeo P."/>
            <person name="Jones K.M."/>
            <person name="Tallon L.J."/>
            <person name="Delcher A.L."/>
            <person name="Salzberg S.L."/>
            <person name="Silva J.C."/>
            <person name="Haas B.J."/>
            <person name="Majoros W.H."/>
            <person name="Farzad M."/>
            <person name="Carlton J.M."/>
            <person name="Smith R.K. Jr."/>
            <person name="Garg J."/>
            <person name="Pearlman R.E."/>
            <person name="Karrer K.M."/>
            <person name="Sun L."/>
            <person name="Manning G."/>
            <person name="Elde N.C."/>
            <person name="Turkewitz A.P."/>
            <person name="Asai D.J."/>
            <person name="Wilkes D.E."/>
            <person name="Wang Y."/>
            <person name="Cai H."/>
            <person name="Collins K."/>
            <person name="Stewart B.A."/>
            <person name="Lee S.R."/>
            <person name="Wilamowska K."/>
            <person name="Weinberg Z."/>
            <person name="Ruzzo W.L."/>
            <person name="Wloga D."/>
            <person name="Gaertig J."/>
            <person name="Frankel J."/>
            <person name="Tsao C.-C."/>
            <person name="Gorovsky M.A."/>
            <person name="Keeling P.J."/>
            <person name="Waller R.F."/>
            <person name="Patron N.J."/>
            <person name="Cherry J.M."/>
            <person name="Stover N.A."/>
            <person name="Krieger C.J."/>
            <person name="del Toro C."/>
            <person name="Ryder H.F."/>
            <person name="Williamson S.C."/>
            <person name="Barbeau R.A."/>
            <person name="Hamilton E.P."/>
            <person name="Orias E."/>
        </authorList>
    </citation>
    <scope>NUCLEOTIDE SEQUENCE [LARGE SCALE GENOMIC DNA]</scope>
    <source>
        <strain evidence="4">SB210</strain>
    </source>
</reference>